<dbReference type="Proteomes" id="UP001066276">
    <property type="component" value="Chromosome 5"/>
</dbReference>
<name>A0AAV7RU10_PLEWA</name>
<proteinExistence type="predicted"/>
<comment type="caution">
    <text evidence="1">The sequence shown here is derived from an EMBL/GenBank/DDBJ whole genome shotgun (WGS) entry which is preliminary data.</text>
</comment>
<keyword evidence="2" id="KW-1185">Reference proteome</keyword>
<evidence type="ECO:0000313" key="2">
    <source>
        <dbReference type="Proteomes" id="UP001066276"/>
    </source>
</evidence>
<accession>A0AAV7RU10</accession>
<dbReference type="EMBL" id="JANPWB010000009">
    <property type="protein sequence ID" value="KAJ1155057.1"/>
    <property type="molecule type" value="Genomic_DNA"/>
</dbReference>
<organism evidence="1 2">
    <name type="scientific">Pleurodeles waltl</name>
    <name type="common">Iberian ribbed newt</name>
    <dbReference type="NCBI Taxonomy" id="8319"/>
    <lineage>
        <taxon>Eukaryota</taxon>
        <taxon>Metazoa</taxon>
        <taxon>Chordata</taxon>
        <taxon>Craniata</taxon>
        <taxon>Vertebrata</taxon>
        <taxon>Euteleostomi</taxon>
        <taxon>Amphibia</taxon>
        <taxon>Batrachia</taxon>
        <taxon>Caudata</taxon>
        <taxon>Salamandroidea</taxon>
        <taxon>Salamandridae</taxon>
        <taxon>Pleurodelinae</taxon>
        <taxon>Pleurodeles</taxon>
    </lineage>
</organism>
<sequence>MGPNTSIQASRHNNRVLDLLGHRLKAFPCTSVYFNSFLPRCVRDPRSERHLCDPHVSPTVMSTTGRPLVPFLGRCGGDPRLRQRQRLVTKFPGGGDPRCDRATTEAAAAAKAVCLVPVGAGLRASLLRRHHVAHGR</sequence>
<protein>
    <submittedName>
        <fullName evidence="1">Uncharacterized protein</fullName>
    </submittedName>
</protein>
<dbReference type="AlphaFoldDB" id="A0AAV7RU10"/>
<evidence type="ECO:0000313" key="1">
    <source>
        <dbReference type="EMBL" id="KAJ1155057.1"/>
    </source>
</evidence>
<reference evidence="1" key="1">
    <citation type="journal article" date="2022" name="bioRxiv">
        <title>Sequencing and chromosome-scale assembly of the giantPleurodeles waltlgenome.</title>
        <authorList>
            <person name="Brown T."/>
            <person name="Elewa A."/>
            <person name="Iarovenko S."/>
            <person name="Subramanian E."/>
            <person name="Araus A.J."/>
            <person name="Petzold A."/>
            <person name="Susuki M."/>
            <person name="Suzuki K.-i.T."/>
            <person name="Hayashi T."/>
            <person name="Toyoda A."/>
            <person name="Oliveira C."/>
            <person name="Osipova E."/>
            <person name="Leigh N.D."/>
            <person name="Simon A."/>
            <person name="Yun M.H."/>
        </authorList>
    </citation>
    <scope>NUCLEOTIDE SEQUENCE</scope>
    <source>
        <strain evidence="1">20211129_DDA</strain>
        <tissue evidence="1">Liver</tissue>
    </source>
</reference>
<gene>
    <name evidence="1" type="ORF">NDU88_007793</name>
</gene>